<name>A0A444WYL1_ARAHY</name>
<dbReference type="PANTHER" id="PTHR46328">
    <property type="entry name" value="FAR-RED IMPAIRED RESPONSIVE (FAR1) FAMILY PROTEIN-RELATED"/>
    <property type="match status" value="1"/>
</dbReference>
<gene>
    <name evidence="3" type="ORF">Ahy_B10g101135</name>
</gene>
<dbReference type="AlphaFoldDB" id="A0A444WYL1"/>
<proteinExistence type="predicted"/>
<protein>
    <recommendedName>
        <fullName evidence="2">FAR1 domain-containing protein</fullName>
    </recommendedName>
</protein>
<feature type="domain" description="FAR1" evidence="2">
    <location>
        <begin position="138"/>
        <end position="202"/>
    </location>
</feature>
<organism evidence="3 4">
    <name type="scientific">Arachis hypogaea</name>
    <name type="common">Peanut</name>
    <dbReference type="NCBI Taxonomy" id="3818"/>
    <lineage>
        <taxon>Eukaryota</taxon>
        <taxon>Viridiplantae</taxon>
        <taxon>Streptophyta</taxon>
        <taxon>Embryophyta</taxon>
        <taxon>Tracheophyta</taxon>
        <taxon>Spermatophyta</taxon>
        <taxon>Magnoliopsida</taxon>
        <taxon>eudicotyledons</taxon>
        <taxon>Gunneridae</taxon>
        <taxon>Pentapetalae</taxon>
        <taxon>rosids</taxon>
        <taxon>fabids</taxon>
        <taxon>Fabales</taxon>
        <taxon>Fabaceae</taxon>
        <taxon>Papilionoideae</taxon>
        <taxon>50 kb inversion clade</taxon>
        <taxon>dalbergioids sensu lato</taxon>
        <taxon>Dalbergieae</taxon>
        <taxon>Pterocarpus clade</taxon>
        <taxon>Arachis</taxon>
    </lineage>
</organism>
<evidence type="ECO:0000313" key="3">
    <source>
        <dbReference type="EMBL" id="RYQ82547.1"/>
    </source>
</evidence>
<feature type="compositionally biased region" description="Basic and acidic residues" evidence="1">
    <location>
        <begin position="54"/>
        <end position="70"/>
    </location>
</feature>
<accession>A0A444WYL1</accession>
<keyword evidence="4" id="KW-1185">Reference proteome</keyword>
<sequence length="220" mass="25322">MVSSSRSMERRVTGDKDIPTSVHLANEAYHGVGSVEGEGFVRMESDEYELHEDETEHDHLGEADGDNGDRIELEDNLDGVGGMYDNFADDDLCAVDSGESIGSIDFVNLSREEVCRFNFANIDIAFEFYQAYAKHHDFSGRRSRSKKCGFRSVKFYLIPNRQKRPRAETWCECPARMQVRMNDESGRWYVAYFTDEHNHPILELRFSYTPKPSEDERNGH</sequence>
<reference evidence="3 4" key="1">
    <citation type="submission" date="2019-01" db="EMBL/GenBank/DDBJ databases">
        <title>Sequencing of cultivated peanut Arachis hypogaea provides insights into genome evolution and oil improvement.</title>
        <authorList>
            <person name="Chen X."/>
        </authorList>
    </citation>
    <scope>NUCLEOTIDE SEQUENCE [LARGE SCALE GENOMIC DNA]</scope>
    <source>
        <strain evidence="4">cv. Fuhuasheng</strain>
        <tissue evidence="3">Leaves</tissue>
    </source>
</reference>
<dbReference type="Proteomes" id="UP000289738">
    <property type="component" value="Chromosome B10"/>
</dbReference>
<evidence type="ECO:0000313" key="4">
    <source>
        <dbReference type="Proteomes" id="UP000289738"/>
    </source>
</evidence>
<evidence type="ECO:0000256" key="1">
    <source>
        <dbReference type="SAM" id="MobiDB-lite"/>
    </source>
</evidence>
<feature type="region of interest" description="Disordered" evidence="1">
    <location>
        <begin position="49"/>
        <end position="70"/>
    </location>
</feature>
<dbReference type="PANTHER" id="PTHR46328:SF27">
    <property type="entry name" value="OS12G0287500 PROTEIN"/>
    <property type="match status" value="1"/>
</dbReference>
<comment type="caution">
    <text evidence="3">The sequence shown here is derived from an EMBL/GenBank/DDBJ whole genome shotgun (WGS) entry which is preliminary data.</text>
</comment>
<dbReference type="Pfam" id="PF03101">
    <property type="entry name" value="FAR1"/>
    <property type="match status" value="1"/>
</dbReference>
<evidence type="ECO:0000259" key="2">
    <source>
        <dbReference type="Pfam" id="PF03101"/>
    </source>
</evidence>
<dbReference type="InterPro" id="IPR004330">
    <property type="entry name" value="FAR1_DNA_bnd_dom"/>
</dbReference>
<dbReference type="EMBL" id="SDMP01000020">
    <property type="protein sequence ID" value="RYQ82547.1"/>
    <property type="molecule type" value="Genomic_DNA"/>
</dbReference>